<dbReference type="EMBL" id="SJPW01000003">
    <property type="protein sequence ID" value="TWU56469.1"/>
    <property type="molecule type" value="Genomic_DNA"/>
</dbReference>
<evidence type="ECO:0000313" key="1">
    <source>
        <dbReference type="EMBL" id="TWU56469.1"/>
    </source>
</evidence>
<comment type="caution">
    <text evidence="1">The sequence shown here is derived from an EMBL/GenBank/DDBJ whole genome shotgun (WGS) entry which is preliminary data.</text>
</comment>
<sequence>MLEAEQAYVQFKSLKSIHTFQGSARVFDLHAAIDHGVDLKPTQFSFKQIYTSRPPTGKQ</sequence>
<keyword evidence="2" id="KW-1185">Reference proteome</keyword>
<reference evidence="1 2" key="1">
    <citation type="submission" date="2019-02" db="EMBL/GenBank/DDBJ databases">
        <title>Deep-cultivation of Planctomycetes and their phenomic and genomic characterization uncovers novel biology.</title>
        <authorList>
            <person name="Wiegand S."/>
            <person name="Jogler M."/>
            <person name="Boedeker C."/>
            <person name="Pinto D."/>
            <person name="Vollmers J."/>
            <person name="Rivas-Marin E."/>
            <person name="Kohn T."/>
            <person name="Peeters S.H."/>
            <person name="Heuer A."/>
            <person name="Rast P."/>
            <person name="Oberbeckmann S."/>
            <person name="Bunk B."/>
            <person name="Jeske O."/>
            <person name="Meyerdierks A."/>
            <person name="Storesund J.E."/>
            <person name="Kallscheuer N."/>
            <person name="Luecker S."/>
            <person name="Lage O.M."/>
            <person name="Pohl T."/>
            <person name="Merkel B.J."/>
            <person name="Hornburger P."/>
            <person name="Mueller R.-W."/>
            <person name="Bruemmer F."/>
            <person name="Labrenz M."/>
            <person name="Spormann A.M."/>
            <person name="Op Den Camp H."/>
            <person name="Overmann J."/>
            <person name="Amann R."/>
            <person name="Jetten M.S.M."/>
            <person name="Mascher T."/>
            <person name="Medema M.H."/>
            <person name="Devos D.P."/>
            <person name="Kaster A.-K."/>
            <person name="Ovreas L."/>
            <person name="Rohde M."/>
            <person name="Galperin M.Y."/>
            <person name="Jogler C."/>
        </authorList>
    </citation>
    <scope>NUCLEOTIDE SEQUENCE [LARGE SCALE GENOMIC DNA]</scope>
    <source>
        <strain evidence="1 2">Poly51</strain>
    </source>
</reference>
<gene>
    <name evidence="1" type="ORF">Poly51_23800</name>
</gene>
<organism evidence="1 2">
    <name type="scientific">Rubripirellula tenax</name>
    <dbReference type="NCBI Taxonomy" id="2528015"/>
    <lineage>
        <taxon>Bacteria</taxon>
        <taxon>Pseudomonadati</taxon>
        <taxon>Planctomycetota</taxon>
        <taxon>Planctomycetia</taxon>
        <taxon>Pirellulales</taxon>
        <taxon>Pirellulaceae</taxon>
        <taxon>Rubripirellula</taxon>
    </lineage>
</organism>
<accession>A0A5C6FA61</accession>
<protein>
    <submittedName>
        <fullName evidence="1">Uncharacterized protein</fullName>
    </submittedName>
</protein>
<name>A0A5C6FA61_9BACT</name>
<dbReference type="AlphaFoldDB" id="A0A5C6FA61"/>
<proteinExistence type="predicted"/>
<dbReference type="Proteomes" id="UP000318288">
    <property type="component" value="Unassembled WGS sequence"/>
</dbReference>
<evidence type="ECO:0000313" key="2">
    <source>
        <dbReference type="Proteomes" id="UP000318288"/>
    </source>
</evidence>